<feature type="region of interest" description="Disordered" evidence="1">
    <location>
        <begin position="597"/>
        <end position="645"/>
    </location>
</feature>
<dbReference type="EMBL" id="CATQJA010002609">
    <property type="protein sequence ID" value="CAJ0572945.1"/>
    <property type="molecule type" value="Genomic_DNA"/>
</dbReference>
<dbReference type="Proteomes" id="UP001177023">
    <property type="component" value="Unassembled WGS sequence"/>
</dbReference>
<dbReference type="CDD" id="cd16021">
    <property type="entry name" value="ALP_like"/>
    <property type="match status" value="2"/>
</dbReference>
<feature type="non-terminal residue" evidence="2">
    <location>
        <position position="1"/>
    </location>
</feature>
<dbReference type="Pfam" id="PF02995">
    <property type="entry name" value="DUF229"/>
    <property type="match status" value="4"/>
</dbReference>
<dbReference type="GO" id="GO:0005615">
    <property type="term" value="C:extracellular space"/>
    <property type="evidence" value="ECO:0007669"/>
    <property type="project" value="TreeGrafter"/>
</dbReference>
<dbReference type="PANTHER" id="PTHR10974:SF75">
    <property type="entry name" value="SULFATASE DOMAIN-CONTAINING PROTEIN"/>
    <property type="match status" value="1"/>
</dbReference>
<evidence type="ECO:0000313" key="3">
    <source>
        <dbReference type="Proteomes" id="UP001177023"/>
    </source>
</evidence>
<evidence type="ECO:0000256" key="1">
    <source>
        <dbReference type="SAM" id="MobiDB-lite"/>
    </source>
</evidence>
<evidence type="ECO:0000313" key="2">
    <source>
        <dbReference type="EMBL" id="CAJ0572945.1"/>
    </source>
</evidence>
<comment type="caution">
    <text evidence="2">The sequence shown here is derived from an EMBL/GenBank/DDBJ whole genome shotgun (WGS) entry which is preliminary data.</text>
</comment>
<accession>A0AA36CQH2</accession>
<keyword evidence="3" id="KW-1185">Reference proteome</keyword>
<reference evidence="2" key="1">
    <citation type="submission" date="2023-06" db="EMBL/GenBank/DDBJ databases">
        <authorList>
            <person name="Delattre M."/>
        </authorList>
    </citation>
    <scope>NUCLEOTIDE SEQUENCE</scope>
    <source>
        <strain evidence="2">AF72</strain>
    </source>
</reference>
<dbReference type="InterPro" id="IPR004245">
    <property type="entry name" value="DUF229"/>
</dbReference>
<proteinExistence type="predicted"/>
<organism evidence="2 3">
    <name type="scientific">Mesorhabditis spiculigera</name>
    <dbReference type="NCBI Taxonomy" id="96644"/>
    <lineage>
        <taxon>Eukaryota</taxon>
        <taxon>Metazoa</taxon>
        <taxon>Ecdysozoa</taxon>
        <taxon>Nematoda</taxon>
        <taxon>Chromadorea</taxon>
        <taxon>Rhabditida</taxon>
        <taxon>Rhabditina</taxon>
        <taxon>Rhabditomorpha</taxon>
        <taxon>Rhabditoidea</taxon>
        <taxon>Rhabditidae</taxon>
        <taxon>Mesorhabditinae</taxon>
        <taxon>Mesorhabditis</taxon>
    </lineage>
</organism>
<protein>
    <submittedName>
        <fullName evidence="2">Uncharacterized protein</fullName>
    </submittedName>
</protein>
<gene>
    <name evidence="2" type="ORF">MSPICULIGERA_LOCUS11318</name>
</gene>
<dbReference type="InterPro" id="IPR017850">
    <property type="entry name" value="Alkaline_phosphatase_core_sf"/>
</dbReference>
<sequence>MRSVHLSDRVSNLIPKASIPLRYGCHLEIYDPFYGDINSAYEYKDPLTGCYRNYIPATTLDASGTLKVTEGWLKNVEICRARCHHWPYGQNVTFDIWRDVAHDESINFDCEFVYSECFDFDGQLVDRYLHVRLIETDYRSLEPDPEPKNDNNNMQPDVHIIVLDSVSSTQARRSLPKTLKFLQQNMDGVLMHQLNRVGSNSVPNGYAFLTGKRVESVSRGLLSGSGDLPVELGYNDYCYSHIDNISIVFKDYEKRGYKTLYGIDWGDLWTYPDCRGFEKQAFTHDARPIVGSLEANPEFEKELLGKCIEEWALLLDYHSQFMRSYKKHPKFGLTWVTELAHNNANWLWYSDQIFEKFFRGHEKSLENSFVFFMGDHGLRFGQWLDTTLGKREINNPMLVVTDILKKAQSLNFTGWNFEQILNPNPNNGTSIFRPLGLFENRTCGTIPVTDDYCLCKYEKLKKKSSYFEPMARYVVAEINRKLKSEGIAEDCEELTLNKVEDVQAYVPEKSFAFTRLNLRFIRTQHDIGLWCRACRTGAIFGIRATRIDLTPTGRRPIGAPAKMPMPRNGSRLIKQLLLVLIGCGVIYYYTAPRGDNVSEPAHHRPSSQRSPKEEPRLSKTPENPPSGAKPDINRTPETAAPPRVEFKLDDITDVPDLNLFLPKEFAHVQGIRNKNNRDALLAKCHLPIYDPFAGDINSTYEYIDPTKGCDKNYVPATILEGGFVKVAPSWVSGQPKCEARCVTWPFGGHLSFAKFQAVPPDGGLKMGCDIVHTLCKDAQGKKIDEYLHTQIYEVEEKESKTSPNGPQNPRPDVHVIVLDSVSSTEAQRALPRTFKFLKEHMGAVQMQHLNRVGESSIMNAFAFLMGKQIQDAPRSLAGAADLPAELQKKDYCRKYIDNQPYIQKTYEDAGYKTSFAIDWPCVWTFPDCRGFKKQPVTNEGRAIAGYLSHNQPFKKELLGKCVEDFQLLLNYHAQFIRSYKNTPKFGMSWLANLAHDEPNGIWHSDQHFLKFFEANEKSLENSFVFFMGDHGSRLGKFVYTDIGMREMNNPLLMVAVPKFLRQNEELMNNLRTNSRKLLTQYDVFATFNDILKQAHQSNYTNFDYQEILSPNPHNATSILRNMGPHENRSCATVPVPTSYCLCEFEKTKKNPDDYHAMAKFAVDSLNQKLEAEGLTGRCHELHLESVISVSAWVPEDEFGLYEIRFTTLPNKARYKSLIQMATDGSFIYSGVTDRADSQLPFDVWLMVMRLFTPIELLELAHAHTFFKDLITRSPKKWGYVVNPWARHGAMTDYIIVPSYRARRPQLVYQISFAPVLRFRSSFVSALKILLNNAYFDQFGFGAGWGLPTPEQYKVAPHVRAHTAMLPIKGPKDELCRQIALLEPYRVAVYADPNGQPGEFRTVLRDVIGMNRPSLWVHFGHQIDEMAILLEAKSPSIRAYMATSMSTKGQFAALYEELCQGRTDAHKIVVDPERRKYFVIRRGPESDEGLVVACINAKIVLATCDYTFGRNRIPGDAKDYLQALDAVKKKMKKLHAAKLKPLADKRIYEATMQEWANTQPYNRIPTREKAIDRMLDGRSWGRGNLPEEFDEKDDPIMKAYRQFAALYDELCQSRADARKVVVDPERRQYLVIRRGHGSDEGLVVACINAKIVLATCDYTFGRDRIPGDAKDYLQALDAVKTKLEKAHAAELDPLEYKREYEATMQEWANTQPYNRIPDREKAIDRLLDGRSSGRGNLPEEFDEKDDPILKAYGEDEFVPAELDAFTPAPPKEAIVKRRYGNIQTKEDLFSTCQLTVYDPFHGGINKTIENHNPLKGCNRNYASATRLDQNGLLTIGPAFWHDDGVRCSARCQYMAHGSRLSAGWWHSVDPANGLKLDCEFIYTECMDAHGNIFDRDLHVQMRETEFKSYNGPAEKEDPKFAKNWRPDVHIVVLDSVASTQARRTLPKTIKYIEERFGGVFMHHLNRVGVNSAPNGFALLTGKRIQKVDRTMVGGSILNVEMEKDQTCWDYLDGVPLIFQDYEKLGYKTMYTTDWGDIWTYPNCYGFYYQPFTNEPAAIPEIIEKNKLLKENLKAKCVEDWHLMLKYHGQFARSYKNNPKFALTWIVQPAHDDPNRLWHADDGLEKFFLENEKTLDKSFVFFIGDHGPRFGDS</sequence>
<feature type="compositionally biased region" description="Basic and acidic residues" evidence="1">
    <location>
        <begin position="610"/>
        <end position="619"/>
    </location>
</feature>
<dbReference type="PANTHER" id="PTHR10974">
    <property type="entry name" value="FI08016P-RELATED"/>
    <property type="match status" value="1"/>
</dbReference>
<dbReference type="Gene3D" id="3.40.720.10">
    <property type="entry name" value="Alkaline Phosphatase, subunit A"/>
    <property type="match status" value="1"/>
</dbReference>
<name>A0AA36CQH2_9BILA</name>
<dbReference type="SUPFAM" id="SSF53649">
    <property type="entry name" value="Alkaline phosphatase-like"/>
    <property type="match status" value="3"/>
</dbReference>